<dbReference type="EMBL" id="SRMP02000030">
    <property type="protein sequence ID" value="MFN0292671.1"/>
    <property type="molecule type" value="Genomic_DNA"/>
</dbReference>
<organism evidence="1 2">
    <name type="scientific">Pedobacter helvus</name>
    <dbReference type="NCBI Taxonomy" id="2563444"/>
    <lineage>
        <taxon>Bacteria</taxon>
        <taxon>Pseudomonadati</taxon>
        <taxon>Bacteroidota</taxon>
        <taxon>Sphingobacteriia</taxon>
        <taxon>Sphingobacteriales</taxon>
        <taxon>Sphingobacteriaceae</taxon>
        <taxon>Pedobacter</taxon>
    </lineage>
</organism>
<protein>
    <submittedName>
        <fullName evidence="1">DUF3800 domain-containing protein</fullName>
    </submittedName>
</protein>
<gene>
    <name evidence="1" type="ORF">E5L68_014820</name>
</gene>
<dbReference type="InterPro" id="IPR024524">
    <property type="entry name" value="DUF3800"/>
</dbReference>
<evidence type="ECO:0000313" key="2">
    <source>
        <dbReference type="Proteomes" id="UP001517367"/>
    </source>
</evidence>
<evidence type="ECO:0000313" key="1">
    <source>
        <dbReference type="EMBL" id="MFN0292671.1"/>
    </source>
</evidence>
<sequence length="257" mass="28943">MGQFYIDDSVHDEAGFIIGACVYTNIDLNEKIADIIKSCGFDPDVFEYKSSANYSREPLKAKVREELKGLLVDSCRLGIVVLPRTKRDDFGFECIKAVKQFIDNNEIQKPFEIYLDQGMFTSKDKAELLIGKLNFNDCKFHLEQNSLQIKGIQLADLAAHLASIQLKDALGLVTKMVKAGENSGYDPDMDVELGFEMWATLRYTFFNKGSTIYTDDPIVDATVKVEPYGLFISDYCDSNLTKTARTKFGDVYLGCIH</sequence>
<proteinExistence type="predicted"/>
<keyword evidence="2" id="KW-1185">Reference proteome</keyword>
<dbReference type="Pfam" id="PF12686">
    <property type="entry name" value="DUF3800"/>
    <property type="match status" value="1"/>
</dbReference>
<dbReference type="Proteomes" id="UP001517367">
    <property type="component" value="Unassembled WGS sequence"/>
</dbReference>
<accession>A0ABW9JL70</accession>
<name>A0ABW9JL70_9SPHI</name>
<reference evidence="1 2" key="1">
    <citation type="submission" date="2024-12" db="EMBL/GenBank/DDBJ databases">
        <authorList>
            <person name="Hu S."/>
        </authorList>
    </citation>
    <scope>NUCLEOTIDE SEQUENCE [LARGE SCALE GENOMIC DNA]</scope>
    <source>
        <strain evidence="1 2">P-25</strain>
    </source>
</reference>
<comment type="caution">
    <text evidence="1">The sequence shown here is derived from an EMBL/GenBank/DDBJ whole genome shotgun (WGS) entry which is preliminary data.</text>
</comment>
<dbReference type="RefSeq" id="WP_138731247.1">
    <property type="nucleotide sequence ID" value="NZ_SRMP02000030.1"/>
</dbReference>